<evidence type="ECO:0000259" key="2">
    <source>
        <dbReference type="PROSITE" id="PS50878"/>
    </source>
</evidence>
<dbReference type="InterPro" id="IPR043502">
    <property type="entry name" value="DNA/RNA_pol_sf"/>
</dbReference>
<dbReference type="AlphaFoldDB" id="A0A2I0ISY7"/>
<evidence type="ECO:0000313" key="4">
    <source>
        <dbReference type="Proteomes" id="UP000233551"/>
    </source>
</evidence>
<dbReference type="InterPro" id="IPR000477">
    <property type="entry name" value="RT_dom"/>
</dbReference>
<dbReference type="SUPFAM" id="SSF56672">
    <property type="entry name" value="DNA/RNA polymerases"/>
    <property type="match status" value="1"/>
</dbReference>
<keyword evidence="1" id="KW-1133">Transmembrane helix</keyword>
<dbReference type="Proteomes" id="UP000233551">
    <property type="component" value="Unassembled WGS sequence"/>
</dbReference>
<gene>
    <name evidence="3" type="ORF">CRG98_032880</name>
</gene>
<feature type="domain" description="Reverse transcriptase" evidence="2">
    <location>
        <begin position="1"/>
        <end position="195"/>
    </location>
</feature>
<feature type="transmembrane region" description="Helical" evidence="1">
    <location>
        <begin position="79"/>
        <end position="96"/>
    </location>
</feature>
<evidence type="ECO:0000313" key="3">
    <source>
        <dbReference type="EMBL" id="PKI46740.1"/>
    </source>
</evidence>
<evidence type="ECO:0000256" key="1">
    <source>
        <dbReference type="SAM" id="Phobius"/>
    </source>
</evidence>
<reference evidence="3 4" key="1">
    <citation type="submission" date="2017-11" db="EMBL/GenBank/DDBJ databases">
        <title>De-novo sequencing of pomegranate (Punica granatum L.) genome.</title>
        <authorList>
            <person name="Akparov Z."/>
            <person name="Amiraslanov A."/>
            <person name="Hajiyeva S."/>
            <person name="Abbasov M."/>
            <person name="Kaur K."/>
            <person name="Hamwieh A."/>
            <person name="Solovyev V."/>
            <person name="Salamov A."/>
            <person name="Braich B."/>
            <person name="Kosarev P."/>
            <person name="Mahmoud A."/>
            <person name="Hajiyev E."/>
            <person name="Babayeva S."/>
            <person name="Izzatullayeva V."/>
            <person name="Mammadov A."/>
            <person name="Mammadov A."/>
            <person name="Sharifova S."/>
            <person name="Ojaghi J."/>
            <person name="Eynullazada K."/>
            <person name="Bayramov B."/>
            <person name="Abdulazimova A."/>
            <person name="Shahmuradov I."/>
        </authorList>
    </citation>
    <scope>NUCLEOTIDE SEQUENCE [LARGE SCALE GENOMIC DNA]</scope>
    <source>
        <strain evidence="4">cv. AG2017</strain>
        <tissue evidence="3">Leaf</tissue>
    </source>
</reference>
<feature type="transmembrane region" description="Helical" evidence="1">
    <location>
        <begin position="42"/>
        <end position="59"/>
    </location>
</feature>
<organism evidence="3 4">
    <name type="scientific">Punica granatum</name>
    <name type="common">Pomegranate</name>
    <dbReference type="NCBI Taxonomy" id="22663"/>
    <lineage>
        <taxon>Eukaryota</taxon>
        <taxon>Viridiplantae</taxon>
        <taxon>Streptophyta</taxon>
        <taxon>Embryophyta</taxon>
        <taxon>Tracheophyta</taxon>
        <taxon>Spermatophyta</taxon>
        <taxon>Magnoliopsida</taxon>
        <taxon>eudicotyledons</taxon>
        <taxon>Gunneridae</taxon>
        <taxon>Pentapetalae</taxon>
        <taxon>rosids</taxon>
        <taxon>malvids</taxon>
        <taxon>Myrtales</taxon>
        <taxon>Lythraceae</taxon>
        <taxon>Punica</taxon>
    </lineage>
</organism>
<dbReference type="EMBL" id="PGOL01002593">
    <property type="protein sequence ID" value="PKI46740.1"/>
    <property type="molecule type" value="Genomic_DNA"/>
</dbReference>
<dbReference type="Pfam" id="PF00078">
    <property type="entry name" value="RVT_1"/>
    <property type="match status" value="1"/>
</dbReference>
<proteinExistence type="predicted"/>
<comment type="caution">
    <text evidence="3">The sequence shown here is derived from an EMBL/GenBank/DDBJ whole genome shotgun (WGS) entry which is preliminary data.</text>
</comment>
<dbReference type="PANTHER" id="PTHR31635:SF196">
    <property type="entry name" value="REVERSE TRANSCRIPTASE DOMAIN-CONTAINING PROTEIN-RELATED"/>
    <property type="match status" value="1"/>
</dbReference>
<keyword evidence="4" id="KW-1185">Reference proteome</keyword>
<dbReference type="PROSITE" id="PS50878">
    <property type="entry name" value="RT_POL"/>
    <property type="match status" value="1"/>
</dbReference>
<accession>A0A2I0ISY7</accession>
<sequence length="302" mass="34225">MKTTRARKGWVTMKIDRMKAFDKLEWSFIITVLRQFGFHDKFFAWIHQCISISAMSILINGSPHGYFSPKRGLRQGDPISLYLFIISMEILSHLMYRAKEQGAIRGIQIYIGASKISHLMFANDLLILVRATTTNTNNVKNILDKFYSWSGQEVNLTKSGVYFSKNTPAASRRDIKDAMGMKKLKEDSRYLGNPSFKPIPSIGIQAEPDTKVRDLMLFHPKRWNTPMLLSLFDQGTDALQTYSTAFAASDALSRNTIPVSHRCLILSPIRELAPVKRKQTVSLKSGTSYTLMLHGPQRTLAS</sequence>
<protein>
    <recommendedName>
        <fullName evidence="2">Reverse transcriptase domain-containing protein</fullName>
    </recommendedName>
</protein>
<name>A0A2I0ISY7_PUNGR</name>
<dbReference type="PANTHER" id="PTHR31635">
    <property type="entry name" value="REVERSE TRANSCRIPTASE DOMAIN-CONTAINING PROTEIN-RELATED"/>
    <property type="match status" value="1"/>
</dbReference>
<dbReference type="STRING" id="22663.A0A2I0ISY7"/>
<keyword evidence="1" id="KW-0812">Transmembrane</keyword>
<keyword evidence="1" id="KW-0472">Membrane</keyword>